<organism evidence="7 8">
    <name type="scientific">Paracoccus mangrovi</name>
    <dbReference type="NCBI Taxonomy" id="1715645"/>
    <lineage>
        <taxon>Bacteria</taxon>
        <taxon>Pseudomonadati</taxon>
        <taxon>Pseudomonadota</taxon>
        <taxon>Alphaproteobacteria</taxon>
        <taxon>Rhodobacterales</taxon>
        <taxon>Paracoccaceae</taxon>
        <taxon>Paracoccus</taxon>
    </lineage>
</organism>
<keyword evidence="4 6" id="KW-1133">Transmembrane helix</keyword>
<feature type="transmembrane region" description="Helical" evidence="6">
    <location>
        <begin position="144"/>
        <end position="169"/>
    </location>
</feature>
<feature type="transmembrane region" description="Helical" evidence="6">
    <location>
        <begin position="234"/>
        <end position="261"/>
    </location>
</feature>
<feature type="transmembrane region" description="Helical" evidence="6">
    <location>
        <begin position="207"/>
        <end position="228"/>
    </location>
</feature>
<evidence type="ECO:0000313" key="8">
    <source>
        <dbReference type="Proteomes" id="UP001595721"/>
    </source>
</evidence>
<keyword evidence="3 6" id="KW-0812">Transmembrane</keyword>
<protein>
    <submittedName>
        <fullName evidence="7">AI-2E family transporter</fullName>
    </submittedName>
</protein>
<keyword evidence="5 6" id="KW-0472">Membrane</keyword>
<evidence type="ECO:0000256" key="4">
    <source>
        <dbReference type="ARBA" id="ARBA00022989"/>
    </source>
</evidence>
<dbReference type="InterPro" id="IPR002549">
    <property type="entry name" value="AI-2E-like"/>
</dbReference>
<evidence type="ECO:0000256" key="3">
    <source>
        <dbReference type="ARBA" id="ARBA00022692"/>
    </source>
</evidence>
<dbReference type="PANTHER" id="PTHR21716">
    <property type="entry name" value="TRANSMEMBRANE PROTEIN"/>
    <property type="match status" value="1"/>
</dbReference>
<dbReference type="PANTHER" id="PTHR21716:SF64">
    <property type="entry name" value="AI-2 TRANSPORT PROTEIN TQSA"/>
    <property type="match status" value="1"/>
</dbReference>
<evidence type="ECO:0000313" key="7">
    <source>
        <dbReference type="EMBL" id="MFC3526894.1"/>
    </source>
</evidence>
<feature type="transmembrane region" description="Helical" evidence="6">
    <location>
        <begin position="70"/>
        <end position="92"/>
    </location>
</feature>
<evidence type="ECO:0000256" key="1">
    <source>
        <dbReference type="ARBA" id="ARBA00004141"/>
    </source>
</evidence>
<accession>A0ABV7QY79</accession>
<dbReference type="Pfam" id="PF01594">
    <property type="entry name" value="AI-2E_transport"/>
    <property type="match status" value="1"/>
</dbReference>
<evidence type="ECO:0000256" key="6">
    <source>
        <dbReference type="SAM" id="Phobius"/>
    </source>
</evidence>
<keyword evidence="8" id="KW-1185">Reference proteome</keyword>
<reference evidence="8" key="1">
    <citation type="journal article" date="2019" name="Int. J. Syst. Evol. Microbiol.">
        <title>The Global Catalogue of Microorganisms (GCM) 10K type strain sequencing project: providing services to taxonomists for standard genome sequencing and annotation.</title>
        <authorList>
            <consortium name="The Broad Institute Genomics Platform"/>
            <consortium name="The Broad Institute Genome Sequencing Center for Infectious Disease"/>
            <person name="Wu L."/>
            <person name="Ma J."/>
        </authorList>
    </citation>
    <scope>NUCLEOTIDE SEQUENCE [LARGE SCALE GENOMIC DNA]</scope>
    <source>
        <strain evidence="8">KCTC 42899</strain>
    </source>
</reference>
<feature type="transmembrane region" description="Helical" evidence="6">
    <location>
        <begin position="37"/>
        <end position="58"/>
    </location>
</feature>
<sequence length="373" mass="39768">MAETGGRIDPLRGLLGVVLGLALVALVGMFLVIGKSLILPIVVAVISVYVLIAASDAVGRLPGCRHLPEWLRRAIVLVLFLLAMMWLGGVMVSTAEQIRPRLPEYQGNITTLAGDLTRLLGFEKLPDWRKIWSDAVGPIRIQQVAGAILGSISAGAGLIFMVVVYAAFLMGERGGFAHKIAVALPGESGAQTSRIVAEINRAISQYLAVKTLVNVILGVISYAVMWFFGVDFALFWAVLIGLLNYIPYVGSFLGVMFPVVLSMAQFGSIQKTLVIALLLTGAQMWVGNALEPRMVGRRVNMSPFVVLVALAVWSAVWGVAGAILAIPLTSIIAIVMGSFVSTRPFAVLLAEDVSVYETVPETVPETAPNSAPS</sequence>
<gene>
    <name evidence="7" type="ORF">ACFOMH_01825</name>
</gene>
<comment type="similarity">
    <text evidence="2">Belongs to the autoinducer-2 exporter (AI-2E) (TC 2.A.86) family.</text>
</comment>
<proteinExistence type="inferred from homology"/>
<feature type="transmembrane region" description="Helical" evidence="6">
    <location>
        <begin position="310"/>
        <end position="335"/>
    </location>
</feature>
<dbReference type="Proteomes" id="UP001595721">
    <property type="component" value="Unassembled WGS sequence"/>
</dbReference>
<dbReference type="RefSeq" id="WP_374424517.1">
    <property type="nucleotide sequence ID" value="NZ_JBHRXJ010000001.1"/>
</dbReference>
<evidence type="ECO:0000256" key="2">
    <source>
        <dbReference type="ARBA" id="ARBA00009773"/>
    </source>
</evidence>
<feature type="transmembrane region" description="Helical" evidence="6">
    <location>
        <begin position="12"/>
        <end position="31"/>
    </location>
</feature>
<dbReference type="EMBL" id="JBHRXJ010000001">
    <property type="protein sequence ID" value="MFC3526894.1"/>
    <property type="molecule type" value="Genomic_DNA"/>
</dbReference>
<comment type="subcellular location">
    <subcellularLocation>
        <location evidence="1">Membrane</location>
        <topology evidence="1">Multi-pass membrane protein</topology>
    </subcellularLocation>
</comment>
<evidence type="ECO:0000256" key="5">
    <source>
        <dbReference type="ARBA" id="ARBA00023136"/>
    </source>
</evidence>
<name>A0ABV7QY79_9RHOB</name>
<comment type="caution">
    <text evidence="7">The sequence shown here is derived from an EMBL/GenBank/DDBJ whole genome shotgun (WGS) entry which is preliminary data.</text>
</comment>